<evidence type="ECO:0000313" key="2">
    <source>
        <dbReference type="EMBL" id="KAL3809759.1"/>
    </source>
</evidence>
<evidence type="ECO:0000313" key="3">
    <source>
        <dbReference type="Proteomes" id="UP001530377"/>
    </source>
</evidence>
<dbReference type="PANTHER" id="PTHR36220">
    <property type="entry name" value="UNNAMED PRODUCT"/>
    <property type="match status" value="1"/>
</dbReference>
<reference evidence="2 3" key="1">
    <citation type="submission" date="2024-10" db="EMBL/GenBank/DDBJ databases">
        <title>Updated reference genomes for cyclostephanoid diatoms.</title>
        <authorList>
            <person name="Roberts W.R."/>
            <person name="Alverson A.J."/>
        </authorList>
    </citation>
    <scope>NUCLEOTIDE SEQUENCE [LARGE SCALE GENOMIC DNA]</scope>
    <source>
        <strain evidence="2 3">AJA228-03</strain>
    </source>
</reference>
<dbReference type="AlphaFoldDB" id="A0ABD3RAI0"/>
<protein>
    <submittedName>
        <fullName evidence="2">Uncharacterized protein</fullName>
    </submittedName>
</protein>
<accession>A0ABD3RAI0</accession>
<dbReference type="Gene3D" id="2.130.10.10">
    <property type="entry name" value="YVTN repeat-like/Quinoprotein amine dehydrogenase"/>
    <property type="match status" value="1"/>
</dbReference>
<evidence type="ECO:0000256" key="1">
    <source>
        <dbReference type="PROSITE-ProRule" id="PRU00803"/>
    </source>
</evidence>
<dbReference type="SUPFAM" id="SSF82171">
    <property type="entry name" value="DPP6 N-terminal domain-like"/>
    <property type="match status" value="1"/>
</dbReference>
<dbReference type="EMBL" id="JALLPB020000379">
    <property type="protein sequence ID" value="KAL3809759.1"/>
    <property type="molecule type" value="Genomic_DNA"/>
</dbReference>
<dbReference type="InterPro" id="IPR013519">
    <property type="entry name" value="Int_alpha_beta-p"/>
</dbReference>
<sequence length="364" mass="38328">MPGHGQGQGYAKVYRTSDGSGNRVPLGQTVFGAKTGDRFGHSVDIAADGNTIVIGSPGYSDDNRPGYVRVFSLVSDDDLGTNTWEQIGQVITSEVDGDAVGCYVSISKDGKRIAVGAINFVRVYRMDDSRSNWIQIGDDIEDKVAYDGNSMSLSEDGNMLAIGSPFIGINGASSGQVTVYRFDGEGSSWEPLGQTHYGDKAGDLSGWSVDLSPDGKTLAIGSPGGILGDGDRPGYVRVFSLNVSDYDIGTSRWEPIGRDIIGEDDGDEFGDGVSLSYDGKTIAVSADWNDGEYGMNSGHVRVYQLNDSRSDWIPIGGDIDGKAAGDCSGRSVSLSADGDKVAIGSHLNAYNGTGAGHVVIYVLE</sequence>
<comment type="caution">
    <text evidence="2">The sequence shown here is derived from an EMBL/GenBank/DDBJ whole genome shotgun (WGS) entry which is preliminary data.</text>
</comment>
<dbReference type="PROSITE" id="PS51470">
    <property type="entry name" value="FG_GAP"/>
    <property type="match status" value="1"/>
</dbReference>
<dbReference type="PANTHER" id="PTHR36220:SF1">
    <property type="entry name" value="GAMMA TUBULIN COMPLEX COMPONENT C-TERMINAL DOMAIN-CONTAINING PROTEIN"/>
    <property type="match status" value="1"/>
</dbReference>
<proteinExistence type="predicted"/>
<keyword evidence="3" id="KW-1185">Reference proteome</keyword>
<dbReference type="InterPro" id="IPR015943">
    <property type="entry name" value="WD40/YVTN_repeat-like_dom_sf"/>
</dbReference>
<dbReference type="Proteomes" id="UP001530377">
    <property type="component" value="Unassembled WGS sequence"/>
</dbReference>
<gene>
    <name evidence="2" type="ORF">ACHAXA_010714</name>
</gene>
<name>A0ABD3RAI0_9STRA</name>
<organism evidence="2 3">
    <name type="scientific">Cyclostephanos tholiformis</name>
    <dbReference type="NCBI Taxonomy" id="382380"/>
    <lineage>
        <taxon>Eukaryota</taxon>
        <taxon>Sar</taxon>
        <taxon>Stramenopiles</taxon>
        <taxon>Ochrophyta</taxon>
        <taxon>Bacillariophyta</taxon>
        <taxon>Coscinodiscophyceae</taxon>
        <taxon>Thalassiosirophycidae</taxon>
        <taxon>Stephanodiscales</taxon>
        <taxon>Stephanodiscaceae</taxon>
        <taxon>Cyclostephanos</taxon>
    </lineage>
</organism>
<feature type="repeat" description="FG-GAP" evidence="1">
    <location>
        <begin position="26"/>
        <end position="80"/>
    </location>
</feature>